<gene>
    <name evidence="7" type="primary">LOC106810537</name>
</gene>
<dbReference type="Pfam" id="PF00405">
    <property type="entry name" value="Transferrin"/>
    <property type="match status" value="2"/>
</dbReference>
<feature type="domain" description="Transferrin-like" evidence="5">
    <location>
        <begin position="377"/>
        <end position="708"/>
    </location>
</feature>
<evidence type="ECO:0000256" key="1">
    <source>
        <dbReference type="ARBA" id="ARBA00022737"/>
    </source>
</evidence>
<evidence type="ECO:0000256" key="3">
    <source>
        <dbReference type="PIRNR" id="PIRNR002549"/>
    </source>
</evidence>
<evidence type="ECO:0000259" key="5">
    <source>
        <dbReference type="PROSITE" id="PS51408"/>
    </source>
</evidence>
<dbReference type="PANTHER" id="PTHR11485:SF29">
    <property type="entry name" value="TRANSFERRIN 2"/>
    <property type="match status" value="1"/>
</dbReference>
<dbReference type="GeneID" id="106810537"/>
<evidence type="ECO:0000313" key="6">
    <source>
        <dbReference type="Proteomes" id="UP000695022"/>
    </source>
</evidence>
<name>A0ABM1EB33_PRICU</name>
<dbReference type="CDD" id="cd13529">
    <property type="entry name" value="PBP2_transferrin"/>
    <property type="match status" value="2"/>
</dbReference>
<dbReference type="Proteomes" id="UP000695022">
    <property type="component" value="Unplaced"/>
</dbReference>
<comment type="similarity">
    <text evidence="3">Belongs to the transferrin family.</text>
</comment>
<dbReference type="PANTHER" id="PTHR11485">
    <property type="entry name" value="TRANSFERRIN"/>
    <property type="match status" value="1"/>
</dbReference>
<proteinExistence type="inferred from homology"/>
<protein>
    <submittedName>
        <fullName evidence="7">Melanotransferrin-like</fullName>
    </submittedName>
</protein>
<sequence length="739" mass="82149">MFAPAHFIGLLAIIVAVNAQDKVDVKWCVTNKMDMERCREMNLYAIDKNILLNIECVEREHVFGCMRAIKDTEADLIKLRPEEVYIAATRYMMEPLTREEFNAKPYKYLAVAIAKLASTVNSINDIKDKQSCHAGAINDPAGWDMPLSLLAKNKMMTVAACHDDLKNAHQYFSGSCAPGNWANDLYKRGNYSDKLCSLCGNTQQCSETDSNHGAEGAISCLRNKGGDIAFTTDAVLAGIQDFGDSDKYRLVCTDETSGNTNQPLSQVEYCNWGRYPTHHIMTYKSHGQKKAIGDALAELYFSARGTNQQFVTALLASNDNDNPSDSDGSRLPEKLGIVVRDTTQDDFLILISDYLSEPFIDANEKDYCPSSNDEKEISICTTASKQDKQQCEDLRDALAVQYVMPSIKCVENSDFKGCLSSVGSEGGTDYAIMDAGWAYQGGKWEQTRPVMKEMYGGQDQFKSVLVVKSTRSGNFNIHGLKNKRVCAPFIGSAAGWLQPGRLLRNVGHFSLPYCQLEEKMASFFSGGCVPGATKGNLVNLCLNGGMMTHDEQYFGFAGAFRGLVEDTCDVAFLKDTTIDENVDGRNQDDWAKNLIKSDYKYLCRDGGVRDTGADCNAGATPSNRLLTFDQKPWEDRWIMIDLLKTAHEYYYTTTQDSGKFQLYGSPYNTTDTMFTDSTTELDELASNATWYEDFRYFDDGEFVRVLNETDPLDCRAGSAKQSIGLLAVLAISVAAWFIK</sequence>
<dbReference type="SUPFAM" id="SSF53850">
    <property type="entry name" value="Periplasmic binding protein-like II"/>
    <property type="match status" value="2"/>
</dbReference>
<feature type="chain" id="PRO_5046489721" evidence="4">
    <location>
        <begin position="20"/>
        <end position="739"/>
    </location>
</feature>
<keyword evidence="6" id="KW-1185">Reference proteome</keyword>
<keyword evidence="3" id="KW-0479">Metal-binding</keyword>
<dbReference type="RefSeq" id="XP_014669404.1">
    <property type="nucleotide sequence ID" value="XM_014813918.1"/>
</dbReference>
<dbReference type="PIRSF" id="PIRSF002549">
    <property type="entry name" value="Transferrin"/>
    <property type="match status" value="1"/>
</dbReference>
<evidence type="ECO:0000256" key="2">
    <source>
        <dbReference type="ARBA" id="ARBA00023157"/>
    </source>
</evidence>
<keyword evidence="3" id="KW-0813">Transport</keyword>
<keyword evidence="4" id="KW-0732">Signal</keyword>
<keyword evidence="3" id="KW-0406">Ion transport</keyword>
<feature type="domain" description="Transferrin-like" evidence="5">
    <location>
        <begin position="25"/>
        <end position="348"/>
    </location>
</feature>
<evidence type="ECO:0000256" key="4">
    <source>
        <dbReference type="SAM" id="SignalP"/>
    </source>
</evidence>
<dbReference type="PROSITE" id="PS51408">
    <property type="entry name" value="TRANSFERRIN_LIKE_4"/>
    <property type="match status" value="2"/>
</dbReference>
<dbReference type="InterPro" id="IPR016357">
    <property type="entry name" value="Transferrin"/>
</dbReference>
<keyword evidence="1" id="KW-0677">Repeat</keyword>
<dbReference type="PRINTS" id="PR00422">
    <property type="entry name" value="TRANSFERRIN"/>
</dbReference>
<feature type="signal peptide" evidence="4">
    <location>
        <begin position="1"/>
        <end position="19"/>
    </location>
</feature>
<dbReference type="InterPro" id="IPR001156">
    <property type="entry name" value="Transferrin-like_dom"/>
</dbReference>
<keyword evidence="2" id="KW-1015">Disulfide bond</keyword>
<keyword evidence="3" id="KW-0408">Iron</keyword>
<accession>A0ABM1EB33</accession>
<keyword evidence="3" id="KW-0410">Iron transport</keyword>
<dbReference type="SMART" id="SM00094">
    <property type="entry name" value="TR_FER"/>
    <property type="match status" value="2"/>
</dbReference>
<evidence type="ECO:0000313" key="7">
    <source>
        <dbReference type="RefSeq" id="XP_014669404.1"/>
    </source>
</evidence>
<organism evidence="6 7">
    <name type="scientific">Priapulus caudatus</name>
    <name type="common">Priapulid worm</name>
    <dbReference type="NCBI Taxonomy" id="37621"/>
    <lineage>
        <taxon>Eukaryota</taxon>
        <taxon>Metazoa</taxon>
        <taxon>Ecdysozoa</taxon>
        <taxon>Scalidophora</taxon>
        <taxon>Priapulida</taxon>
        <taxon>Priapulimorpha</taxon>
        <taxon>Priapulimorphida</taxon>
        <taxon>Priapulidae</taxon>
        <taxon>Priapulus</taxon>
    </lineage>
</organism>
<dbReference type="Gene3D" id="3.40.190.10">
    <property type="entry name" value="Periplasmic binding protein-like II"/>
    <property type="match status" value="4"/>
</dbReference>
<reference evidence="7" key="1">
    <citation type="submission" date="2025-08" db="UniProtKB">
        <authorList>
            <consortium name="RefSeq"/>
        </authorList>
    </citation>
    <scope>IDENTIFICATION</scope>
</reference>